<evidence type="ECO:0000256" key="6">
    <source>
        <dbReference type="RuleBase" id="RU361156"/>
    </source>
</evidence>
<dbReference type="PRINTS" id="PR00724">
    <property type="entry name" value="CRBOXYPTASEC"/>
</dbReference>
<evidence type="ECO:0000256" key="4">
    <source>
        <dbReference type="ARBA" id="ARBA00022801"/>
    </source>
</evidence>
<dbReference type="InterPro" id="IPR033124">
    <property type="entry name" value="Ser_caboxypep_his_AS"/>
</dbReference>
<dbReference type="InterPro" id="IPR001563">
    <property type="entry name" value="Peptidase_S10"/>
</dbReference>
<reference evidence="7" key="1">
    <citation type="journal article" date="2021" name="New Phytol.">
        <title>Evolutionary innovations through gain and loss of genes in the ectomycorrhizal Boletales.</title>
        <authorList>
            <person name="Wu G."/>
            <person name="Miyauchi S."/>
            <person name="Morin E."/>
            <person name="Kuo A."/>
            <person name="Drula E."/>
            <person name="Varga T."/>
            <person name="Kohler A."/>
            <person name="Feng B."/>
            <person name="Cao Y."/>
            <person name="Lipzen A."/>
            <person name="Daum C."/>
            <person name="Hundley H."/>
            <person name="Pangilinan J."/>
            <person name="Johnson J."/>
            <person name="Barry K."/>
            <person name="LaButti K."/>
            <person name="Ng V."/>
            <person name="Ahrendt S."/>
            <person name="Min B."/>
            <person name="Choi I.G."/>
            <person name="Park H."/>
            <person name="Plett J.M."/>
            <person name="Magnuson J."/>
            <person name="Spatafora J.W."/>
            <person name="Nagy L.G."/>
            <person name="Henrissat B."/>
            <person name="Grigoriev I.V."/>
            <person name="Yang Z.L."/>
            <person name="Xu J."/>
            <person name="Martin F.M."/>
        </authorList>
    </citation>
    <scope>NUCLEOTIDE SEQUENCE</scope>
    <source>
        <strain evidence="7">KKN 215</strain>
    </source>
</reference>
<protein>
    <recommendedName>
        <fullName evidence="6">Carboxypeptidase</fullName>
        <ecNumber evidence="6">3.4.16.-</ecNumber>
    </recommendedName>
</protein>
<name>A0A8K0XU12_9AGAR</name>
<keyword evidence="8" id="KW-1185">Reference proteome</keyword>
<dbReference type="PANTHER" id="PTHR11802">
    <property type="entry name" value="SERINE PROTEASE FAMILY S10 SERINE CARBOXYPEPTIDASE"/>
    <property type="match status" value="1"/>
</dbReference>
<dbReference type="GO" id="GO:0006508">
    <property type="term" value="P:proteolysis"/>
    <property type="evidence" value="ECO:0007669"/>
    <property type="project" value="UniProtKB-KW"/>
</dbReference>
<evidence type="ECO:0000256" key="1">
    <source>
        <dbReference type="ARBA" id="ARBA00009431"/>
    </source>
</evidence>
<evidence type="ECO:0000313" key="7">
    <source>
        <dbReference type="EMBL" id="KAH8105435.1"/>
    </source>
</evidence>
<dbReference type="PANTHER" id="PTHR11802:SF479">
    <property type="entry name" value="CARBOXYPEPTIDASE"/>
    <property type="match status" value="1"/>
</dbReference>
<dbReference type="EC" id="3.4.16.-" evidence="6"/>
<organism evidence="7 8">
    <name type="scientific">Cristinia sonorae</name>
    <dbReference type="NCBI Taxonomy" id="1940300"/>
    <lineage>
        <taxon>Eukaryota</taxon>
        <taxon>Fungi</taxon>
        <taxon>Dikarya</taxon>
        <taxon>Basidiomycota</taxon>
        <taxon>Agaricomycotina</taxon>
        <taxon>Agaricomycetes</taxon>
        <taxon>Agaricomycetidae</taxon>
        <taxon>Agaricales</taxon>
        <taxon>Pleurotineae</taxon>
        <taxon>Stephanosporaceae</taxon>
        <taxon>Cristinia</taxon>
    </lineage>
</organism>
<dbReference type="GO" id="GO:0004185">
    <property type="term" value="F:serine-type carboxypeptidase activity"/>
    <property type="evidence" value="ECO:0007669"/>
    <property type="project" value="UniProtKB-UniRule"/>
</dbReference>
<evidence type="ECO:0000256" key="3">
    <source>
        <dbReference type="ARBA" id="ARBA00022670"/>
    </source>
</evidence>
<dbReference type="SUPFAM" id="SSF53474">
    <property type="entry name" value="alpha/beta-Hydrolases"/>
    <property type="match status" value="1"/>
</dbReference>
<dbReference type="Pfam" id="PF00450">
    <property type="entry name" value="Peptidase_S10"/>
    <property type="match status" value="1"/>
</dbReference>
<dbReference type="Gene3D" id="3.40.50.1820">
    <property type="entry name" value="alpha/beta hydrolase"/>
    <property type="match status" value="1"/>
</dbReference>
<accession>A0A8K0XU12</accession>
<sequence length="530" mass="58916">MSILGTLLQSLFVLCLLDFSGFYAQVSARMVTKAELRAKQAEAAKRWALQPRDTDIHGPKPPKNITFHNPRARRFFVDGKRIPEVDFDVGPSWSGLLPISGDRNETRQLFFWFFPPGPQGSTDDLIFWTNGGPGCSSMEGLLQENGPFSWSLGQAKPTPNEFSWTNLSSVLFVEQPVGTGFSQGVPNIKNEDDLAEQLVGFMQQFLEVFSELKGKNLYLTGESYAGTYVPYIANHIFENPGKLALNLKGFWISDPTLSFDIVQQEIPAVNFVHKYENVFSFNNTFMAHLDAQAASCGFTNFSAEHVTFPPKGLIPLPNNSTRTARGCDLWDEIFDAAVVINPAFNIYRIFDTYPILWDVLGFPGSFEQTQVSPLYFDRQDVKRAIHAPLNVTWTECSNTRVFPHGDGSLPPAFSVLPNVIEKSERAVIVHGLADFILIAEGTRIVLQNMTWNGLQGFQTPIEPDSFIVDGVGALGTSHTERGLAYIEVELSGHMVPQFSPRAAFQIMEYLMGFRDTVSATLPTVDSTTAV</sequence>
<keyword evidence="4 6" id="KW-0378">Hydrolase</keyword>
<keyword evidence="2 6" id="KW-0121">Carboxypeptidase</keyword>
<evidence type="ECO:0000256" key="5">
    <source>
        <dbReference type="ARBA" id="ARBA00023180"/>
    </source>
</evidence>
<dbReference type="Proteomes" id="UP000813824">
    <property type="component" value="Unassembled WGS sequence"/>
</dbReference>
<dbReference type="AlphaFoldDB" id="A0A8K0XU12"/>
<comment type="similarity">
    <text evidence="1 6">Belongs to the peptidase S10 family.</text>
</comment>
<feature type="signal peptide" evidence="6">
    <location>
        <begin position="1"/>
        <end position="28"/>
    </location>
</feature>
<dbReference type="PROSITE" id="PS00131">
    <property type="entry name" value="CARBOXYPEPT_SER_SER"/>
    <property type="match status" value="1"/>
</dbReference>
<dbReference type="EMBL" id="JAEVFJ010000004">
    <property type="protein sequence ID" value="KAH8105435.1"/>
    <property type="molecule type" value="Genomic_DNA"/>
</dbReference>
<evidence type="ECO:0000256" key="2">
    <source>
        <dbReference type="ARBA" id="ARBA00022645"/>
    </source>
</evidence>
<dbReference type="InterPro" id="IPR018202">
    <property type="entry name" value="Ser_caboxypep_ser_AS"/>
</dbReference>
<proteinExistence type="inferred from homology"/>
<keyword evidence="5" id="KW-0325">Glycoprotein</keyword>
<keyword evidence="6" id="KW-0732">Signal</keyword>
<comment type="caution">
    <text evidence="7">The sequence shown here is derived from an EMBL/GenBank/DDBJ whole genome shotgun (WGS) entry which is preliminary data.</text>
</comment>
<gene>
    <name evidence="7" type="ORF">BXZ70DRAFT_525750</name>
</gene>
<evidence type="ECO:0000313" key="8">
    <source>
        <dbReference type="Proteomes" id="UP000813824"/>
    </source>
</evidence>
<keyword evidence="3 6" id="KW-0645">Protease</keyword>
<dbReference type="InterPro" id="IPR029058">
    <property type="entry name" value="AB_hydrolase_fold"/>
</dbReference>
<dbReference type="PROSITE" id="PS00560">
    <property type="entry name" value="CARBOXYPEPT_SER_HIS"/>
    <property type="match status" value="1"/>
</dbReference>
<dbReference type="OrthoDB" id="443318at2759"/>
<feature type="chain" id="PRO_5035487526" description="Carboxypeptidase" evidence="6">
    <location>
        <begin position="29"/>
        <end position="530"/>
    </location>
</feature>